<protein>
    <submittedName>
        <fullName evidence="19">Formate dehydrogenase subunit alpha</fullName>
    </submittedName>
</protein>
<dbReference type="GO" id="GO:0009055">
    <property type="term" value="F:electron transfer activity"/>
    <property type="evidence" value="ECO:0007669"/>
    <property type="project" value="InterPro"/>
</dbReference>
<dbReference type="SUPFAM" id="SSF50692">
    <property type="entry name" value="ADC-like"/>
    <property type="match status" value="1"/>
</dbReference>
<dbReference type="InterPro" id="IPR009010">
    <property type="entry name" value="Asp_de-COase-like_dom_sf"/>
</dbReference>
<evidence type="ECO:0000256" key="6">
    <source>
        <dbReference type="ARBA" id="ARBA00022485"/>
    </source>
</evidence>
<organism evidence="19 20">
    <name type="scientific">Desulfoplanes formicivorans</name>
    <dbReference type="NCBI Taxonomy" id="1592317"/>
    <lineage>
        <taxon>Bacteria</taxon>
        <taxon>Pseudomonadati</taxon>
        <taxon>Thermodesulfobacteriota</taxon>
        <taxon>Desulfovibrionia</taxon>
        <taxon>Desulfovibrionales</taxon>
        <taxon>Desulfoplanaceae</taxon>
        <taxon>Desulfoplanes</taxon>
    </lineage>
</organism>
<dbReference type="FunFam" id="3.40.228.10:FF:000009">
    <property type="entry name" value="Formate dehydrogenase, alpha subunit, selenocysteine-containing"/>
    <property type="match status" value="1"/>
</dbReference>
<feature type="domain" description="Molybdopterin oxidoreductase" evidence="17">
    <location>
        <begin position="2"/>
        <end position="380"/>
    </location>
</feature>
<evidence type="ECO:0000256" key="12">
    <source>
        <dbReference type="ARBA" id="ARBA00022982"/>
    </source>
</evidence>
<dbReference type="Gene3D" id="3.40.50.740">
    <property type="match status" value="1"/>
</dbReference>
<evidence type="ECO:0000256" key="8">
    <source>
        <dbReference type="ARBA" id="ARBA00022729"/>
    </source>
</evidence>
<comment type="similarity">
    <text evidence="4">Belongs to the prokaryotic molybdopterin-containing oxidoreductase family.</text>
</comment>
<dbReference type="GO" id="GO:0030151">
    <property type="term" value="F:molybdenum ion binding"/>
    <property type="evidence" value="ECO:0007669"/>
    <property type="project" value="TreeGrafter"/>
</dbReference>
<dbReference type="GO" id="GO:0047111">
    <property type="term" value="F:formate dehydrogenase (cytochrome-c-553) activity"/>
    <property type="evidence" value="ECO:0007669"/>
    <property type="project" value="InterPro"/>
</dbReference>
<evidence type="ECO:0000256" key="14">
    <source>
        <dbReference type="ARBA" id="ARBA00023004"/>
    </source>
</evidence>
<keyword evidence="8" id="KW-0732">Signal</keyword>
<evidence type="ECO:0000256" key="10">
    <source>
        <dbReference type="ARBA" id="ARBA00022837"/>
    </source>
</evidence>
<keyword evidence="14" id="KW-0408">Iron</keyword>
<dbReference type="SUPFAM" id="SSF53706">
    <property type="entry name" value="Formate dehydrogenase/DMSO reductase, domains 1-3"/>
    <property type="match status" value="1"/>
</dbReference>
<dbReference type="STRING" id="1592317.DPF_2373"/>
<keyword evidence="20" id="KW-1185">Reference proteome</keyword>
<keyword evidence="13" id="KW-0560">Oxidoreductase</keyword>
<dbReference type="InterPro" id="IPR006657">
    <property type="entry name" value="MoPterin_dinucl-bd_dom"/>
</dbReference>
<dbReference type="GO" id="GO:0009061">
    <property type="term" value="P:anaerobic respiration"/>
    <property type="evidence" value="ECO:0007669"/>
    <property type="project" value="TreeGrafter"/>
</dbReference>
<dbReference type="InterPro" id="IPR006656">
    <property type="entry name" value="Mopterin_OxRdtase"/>
</dbReference>
<comment type="caution">
    <text evidence="19">The sequence shown here is derived from an EMBL/GenBank/DDBJ whole genome shotgun (WGS) entry which is preliminary data.</text>
</comment>
<keyword evidence="5" id="KW-0813">Transport</keyword>
<keyword evidence="15" id="KW-0411">Iron-sulfur</keyword>
<evidence type="ECO:0000256" key="9">
    <source>
        <dbReference type="ARBA" id="ARBA00022764"/>
    </source>
</evidence>
<keyword evidence="11" id="KW-0712">Selenocysteine</keyword>
<gene>
    <name evidence="19" type="ORF">DPF_2373</name>
</gene>
<accession>A0A194AHT8</accession>
<keyword evidence="16" id="KW-0826">Tungsten</keyword>
<reference evidence="20" key="1">
    <citation type="submission" date="2016-06" db="EMBL/GenBank/DDBJ databases">
        <title>Draft genome sequence of Desulfoplanes formicivorans strain Pf12B.</title>
        <authorList>
            <person name="Watanabe M."/>
            <person name="Kojima H."/>
            <person name="Fukui M."/>
        </authorList>
    </citation>
    <scope>NUCLEOTIDE SEQUENCE [LARGE SCALE GENOMIC DNA]</scope>
    <source>
        <strain evidence="20">Pf12B</strain>
    </source>
</reference>
<evidence type="ECO:0000256" key="11">
    <source>
        <dbReference type="ARBA" id="ARBA00022933"/>
    </source>
</evidence>
<comment type="subcellular location">
    <subcellularLocation>
        <location evidence="3">Periplasm</location>
    </subcellularLocation>
</comment>
<dbReference type="Pfam" id="PF00384">
    <property type="entry name" value="Molybdopterin"/>
    <property type="match status" value="1"/>
</dbReference>
<dbReference type="GO" id="GO:0043546">
    <property type="term" value="F:molybdopterin cofactor binding"/>
    <property type="evidence" value="ECO:0007669"/>
    <property type="project" value="InterPro"/>
</dbReference>
<dbReference type="Proteomes" id="UP000095200">
    <property type="component" value="Unassembled WGS sequence"/>
</dbReference>
<keyword evidence="9" id="KW-0574">Periplasm</keyword>
<keyword evidence="6" id="KW-0004">4Fe-4S</keyword>
<comment type="cofactor">
    <cofactor evidence="1">
        <name>W-bis(molybdopterin guanine dinucleotide)</name>
        <dbReference type="ChEBI" id="CHEBI:60537"/>
    </cofactor>
</comment>
<name>A0A194AHT8_9BACT</name>
<proteinExistence type="inferred from homology"/>
<dbReference type="PANTHER" id="PTHR43598">
    <property type="entry name" value="TUNGSTEN-CONTAINING FORMYLMETHANOFURAN DEHYDROGENASE 2 SUBUNIT B"/>
    <property type="match status" value="1"/>
</dbReference>
<dbReference type="CDD" id="cd02792">
    <property type="entry name" value="MopB_CT_Formate-Dh-Na-like"/>
    <property type="match status" value="1"/>
</dbReference>
<evidence type="ECO:0000256" key="1">
    <source>
        <dbReference type="ARBA" id="ARBA00001930"/>
    </source>
</evidence>
<evidence type="ECO:0000256" key="7">
    <source>
        <dbReference type="ARBA" id="ARBA00022723"/>
    </source>
</evidence>
<evidence type="ECO:0000256" key="3">
    <source>
        <dbReference type="ARBA" id="ARBA00004418"/>
    </source>
</evidence>
<dbReference type="GO" id="GO:0051539">
    <property type="term" value="F:4 iron, 4 sulfur cluster binding"/>
    <property type="evidence" value="ECO:0007669"/>
    <property type="project" value="UniProtKB-KW"/>
</dbReference>
<evidence type="ECO:0000259" key="17">
    <source>
        <dbReference type="Pfam" id="PF00384"/>
    </source>
</evidence>
<keyword evidence="7" id="KW-0479">Metal-binding</keyword>
<dbReference type="Gene3D" id="2.40.40.20">
    <property type="match status" value="1"/>
</dbReference>
<dbReference type="InterPro" id="IPR006655">
    <property type="entry name" value="Mopterin_OxRdtase_prok_CS"/>
</dbReference>
<evidence type="ECO:0000313" key="20">
    <source>
        <dbReference type="Proteomes" id="UP000095200"/>
    </source>
</evidence>
<keyword evidence="10" id="KW-0106">Calcium</keyword>
<dbReference type="Pfam" id="PF01568">
    <property type="entry name" value="Molydop_binding"/>
    <property type="match status" value="1"/>
</dbReference>
<dbReference type="PROSITE" id="PS00932">
    <property type="entry name" value="MOLYBDOPTERIN_PROK_3"/>
    <property type="match status" value="1"/>
</dbReference>
<evidence type="ECO:0000256" key="4">
    <source>
        <dbReference type="ARBA" id="ARBA00010312"/>
    </source>
</evidence>
<evidence type="ECO:0000256" key="16">
    <source>
        <dbReference type="ARBA" id="ARBA00023245"/>
    </source>
</evidence>
<evidence type="ECO:0000256" key="15">
    <source>
        <dbReference type="ARBA" id="ARBA00023014"/>
    </source>
</evidence>
<dbReference type="NCBIfam" id="TIGR01553">
    <property type="entry name" value="formate-DH-alph"/>
    <property type="match status" value="1"/>
</dbReference>
<evidence type="ECO:0000256" key="13">
    <source>
        <dbReference type="ARBA" id="ARBA00023002"/>
    </source>
</evidence>
<evidence type="ECO:0000256" key="2">
    <source>
        <dbReference type="ARBA" id="ARBA00001966"/>
    </source>
</evidence>
<dbReference type="PANTHER" id="PTHR43598:SF1">
    <property type="entry name" value="FORMATE DEHYDROGENASE-O MAJOR SUBUNIT"/>
    <property type="match status" value="1"/>
</dbReference>
<keyword evidence="12" id="KW-0249">Electron transport</keyword>
<dbReference type="GO" id="GO:0008863">
    <property type="term" value="F:formate dehydrogenase (NAD+) activity"/>
    <property type="evidence" value="ECO:0007669"/>
    <property type="project" value="InterPro"/>
</dbReference>
<evidence type="ECO:0000313" key="19">
    <source>
        <dbReference type="EMBL" id="GAU09642.1"/>
    </source>
</evidence>
<sequence>MTNHWIDLKNSDCIFIMGSNAAEHHPVSFKWILRAKDRGAKLIHVDPKFSRTSARCDFHIPLRSGTDLAFLGGFINYIIEENLYFKEYVAEYTNASFIVDDGFKFKNGMFSGYNADKRIYDKTTWAFKKDENGVPLRDRTLQDKRCVFQLMKDHYSRYSLKKVSSITGVSQENLLKVWKTFGATGKKGKAGAICYALGWTQHSVGVQNIRASALIQLLLGNIGVAGGGIEALRGEPNVQGSTDHCILWHILPGYLPMPKARWDSLEAYNKACTPVSNDPQSANWWQHRPAYMVSLLKGWYGDKGTKENGFGYNWIPKADDDGNYSYLYIFDRMYNNKIKGGFIWGTNPAQSVPNTNKVRKALENLDWACFAEVHHTESTDFWRRPGVDPATIKTECFLLPSANRAEKAGSITNSGRWQLWHYQATKPQGQCLSLGDMCVKITNAVRNLYRKEGGTYPEPLLNLDFPAYYDPEKVAQKCNGWFTRDTMINGKLYKKGQQVPSFTALKDDGSTVSLNWLYAGGYTEEELGRKYNKSKRRDWSQTPEQANIGLYPNYSWCWPVNRRILYNRASVDKNGQPWAPDKAVIRWDGSKWIGDVPDGGWPPLATGKGRYPFIMHKEGHGQLFGPGRVEGPFPEHYEPVETPVKKHPFSRQLNNPCAVIFDGEMDKLAAPGDKRFPIVLTTYSMTEHWCGGGETRNTPVLLEAEPQLYVEMSPQLAEEKGIKNGDPVIVESIRGRVEAIAMVTVRMRPLTIQGKTVHEVGMPFCFGWTTPGCGDSTNRLTPSVGDPNTTIPEYKACLVNVRKAKSIKELDI</sequence>
<evidence type="ECO:0000259" key="18">
    <source>
        <dbReference type="Pfam" id="PF01568"/>
    </source>
</evidence>
<dbReference type="Gene3D" id="3.40.228.10">
    <property type="entry name" value="Dimethylsulfoxide Reductase, domain 2"/>
    <property type="match status" value="2"/>
</dbReference>
<feature type="domain" description="Molybdopterin dinucleotide-binding" evidence="18">
    <location>
        <begin position="679"/>
        <end position="797"/>
    </location>
</feature>
<evidence type="ECO:0000256" key="5">
    <source>
        <dbReference type="ARBA" id="ARBA00022448"/>
    </source>
</evidence>
<dbReference type="AlphaFoldDB" id="A0A194AHT8"/>
<dbReference type="GO" id="GO:0042597">
    <property type="term" value="C:periplasmic space"/>
    <property type="evidence" value="ECO:0007669"/>
    <property type="project" value="UniProtKB-SubCell"/>
</dbReference>
<comment type="cofactor">
    <cofactor evidence="2">
        <name>[4Fe-4S] cluster</name>
        <dbReference type="ChEBI" id="CHEBI:49883"/>
    </cofactor>
</comment>
<dbReference type="InterPro" id="IPR006443">
    <property type="entry name" value="Formate-DH-alph_fdnG"/>
</dbReference>
<dbReference type="EMBL" id="BDFE01000020">
    <property type="protein sequence ID" value="GAU09642.1"/>
    <property type="molecule type" value="Genomic_DNA"/>
</dbReference>